<sequence length="248" mass="29237">MNYYRIKNIFFILFFSCIFIDLSAQNKIVLSTHNLFPYSSYPDNAEVKFIADETFTGVAIEPVRYALDMMNFELEIQVVPWERAQIMAKNNETDGFFAASQKDSRDEFAIMSSYIADQKWNWYILKENPLNPESPDFKEKAQVASFLGANMLKWMNQENYNIKGTPPDTEHLLKILLAKRVDAVMANNYVMDALLKKYRVEDKVKIFTNQNKPLGVYFTKKFIAEHPDFLENFNKYINKYRRETSKWN</sequence>
<dbReference type="Proteomes" id="UP000323824">
    <property type="component" value="Chromosome"/>
</dbReference>
<dbReference type="OrthoDB" id="5453932at2"/>
<evidence type="ECO:0000313" key="2">
    <source>
        <dbReference type="Proteomes" id="UP000323824"/>
    </source>
</evidence>
<organism evidence="1 2">
    <name type="scientific">Thiospirochaeta perfilievii</name>
    <dbReference type="NCBI Taxonomy" id="252967"/>
    <lineage>
        <taxon>Bacteria</taxon>
        <taxon>Pseudomonadati</taxon>
        <taxon>Spirochaetota</taxon>
        <taxon>Spirochaetia</taxon>
        <taxon>Spirochaetales</taxon>
        <taxon>Spirochaetaceae</taxon>
        <taxon>Thiospirochaeta</taxon>
    </lineage>
</organism>
<accession>A0A5C1QGH1</accession>
<dbReference type="RefSeq" id="WP_149568560.1">
    <property type="nucleotide sequence ID" value="NZ_CP035807.1"/>
</dbReference>
<dbReference type="AlphaFoldDB" id="A0A5C1QGH1"/>
<name>A0A5C1QGH1_9SPIO</name>
<dbReference type="SUPFAM" id="SSF53850">
    <property type="entry name" value="Periplasmic binding protein-like II"/>
    <property type="match status" value="1"/>
</dbReference>
<dbReference type="Gene3D" id="3.40.190.10">
    <property type="entry name" value="Periplasmic binding protein-like II"/>
    <property type="match status" value="2"/>
</dbReference>
<reference evidence="1 2" key="1">
    <citation type="submission" date="2019-02" db="EMBL/GenBank/DDBJ databases">
        <authorList>
            <person name="Fomenkov A."/>
            <person name="Dubinina G."/>
            <person name="Grabovich M."/>
            <person name="Vincze T."/>
            <person name="Roberts R.J."/>
        </authorList>
    </citation>
    <scope>NUCLEOTIDE SEQUENCE [LARGE SCALE GENOMIC DNA]</scope>
    <source>
        <strain evidence="1 2">P</strain>
    </source>
</reference>
<reference evidence="1 2" key="2">
    <citation type="submission" date="2019-09" db="EMBL/GenBank/DDBJ databases">
        <title>Complete Genome Sequence and Methylome Analysis of free living Spirochaetas.</title>
        <authorList>
            <person name="Leshcheva N."/>
            <person name="Mikheeva N."/>
        </authorList>
    </citation>
    <scope>NUCLEOTIDE SEQUENCE [LARGE SCALE GENOMIC DNA]</scope>
    <source>
        <strain evidence="1 2">P</strain>
    </source>
</reference>
<proteinExistence type="predicted"/>
<protein>
    <submittedName>
        <fullName evidence="1">Transporter substrate-binding domain-containing protein</fullName>
    </submittedName>
</protein>
<gene>
    <name evidence="1" type="ORF">EW093_11560</name>
</gene>
<evidence type="ECO:0000313" key="1">
    <source>
        <dbReference type="EMBL" id="QEN05322.1"/>
    </source>
</evidence>
<dbReference type="KEGG" id="sper:EW093_11560"/>
<dbReference type="EMBL" id="CP035807">
    <property type="protein sequence ID" value="QEN05322.1"/>
    <property type="molecule type" value="Genomic_DNA"/>
</dbReference>
<keyword evidence="2" id="KW-1185">Reference proteome</keyword>